<feature type="modified residue" description="N6-carboxylysine" evidence="9">
    <location>
        <position position="97"/>
    </location>
</feature>
<dbReference type="PANTHER" id="PTHR43137">
    <property type="entry name" value="DIHYDROOROTASE"/>
    <property type="match status" value="1"/>
</dbReference>
<dbReference type="EC" id="3.5.2.3" evidence="4 9"/>
<comment type="caution">
    <text evidence="9">Lacks conserved residue(s) required for the propagation of feature annotation.</text>
</comment>
<comment type="pathway">
    <text evidence="2 9">Pyrimidine metabolism; UMP biosynthesis via de novo pathway; (S)-dihydroorotate from bicarbonate: step 3/3.</text>
</comment>
<feature type="binding site" evidence="9">
    <location>
        <position position="136"/>
    </location>
    <ligand>
        <name>Zn(2+)</name>
        <dbReference type="ChEBI" id="CHEBI:29105"/>
        <label>2</label>
    </ligand>
</feature>
<evidence type="ECO:0000256" key="7">
    <source>
        <dbReference type="ARBA" id="ARBA00022833"/>
    </source>
</evidence>
<evidence type="ECO:0000256" key="1">
    <source>
        <dbReference type="ARBA" id="ARBA00002368"/>
    </source>
</evidence>
<keyword evidence="7 9" id="KW-0862">Zinc</keyword>
<evidence type="ECO:0000256" key="3">
    <source>
        <dbReference type="ARBA" id="ARBA00005631"/>
    </source>
</evidence>
<dbReference type="RefSeq" id="WP_129095982.1">
    <property type="nucleotide sequence ID" value="NZ_CBCSAE010000001.1"/>
</dbReference>
<reference evidence="11 12" key="1">
    <citation type="submission" date="2018-07" db="EMBL/GenBank/DDBJ databases">
        <title>Identification of phenol metabolism pathways in Arcobacter.</title>
        <authorList>
            <person name="Miller W.G."/>
            <person name="Yee E."/>
            <person name="Bono J.L."/>
        </authorList>
    </citation>
    <scope>NUCLEOTIDE SEQUENCE [LARGE SCALE GENOMIC DNA]</scope>
    <source>
        <strain evidence="11 12">W63</strain>
    </source>
</reference>
<keyword evidence="12" id="KW-1185">Reference proteome</keyword>
<dbReference type="PANTHER" id="PTHR43137:SF1">
    <property type="entry name" value="DIHYDROOROTASE"/>
    <property type="match status" value="1"/>
</dbReference>
<evidence type="ECO:0000256" key="8">
    <source>
        <dbReference type="ARBA" id="ARBA00022975"/>
    </source>
</evidence>
<keyword evidence="6 9" id="KW-0378">Hydrolase</keyword>
<comment type="cofactor">
    <cofactor evidence="9">
        <name>Zn(2+)</name>
        <dbReference type="ChEBI" id="CHEBI:29105"/>
    </cofactor>
    <text evidence="9">Binds 2 Zn(2+) ions per subunit.</text>
</comment>
<comment type="function">
    <text evidence="1 9">Catalyzes the reversible cyclization of carbamoyl aspartate to dihydroorotate.</text>
</comment>
<feature type="binding site" evidence="9">
    <location>
        <position position="246"/>
    </location>
    <ligand>
        <name>substrate</name>
    </ligand>
</feature>
<dbReference type="PROSITE" id="PS00483">
    <property type="entry name" value="DIHYDROOROTASE_2"/>
    <property type="match status" value="1"/>
</dbReference>
<dbReference type="SUPFAM" id="SSF51556">
    <property type="entry name" value="Metallo-dependent hydrolases"/>
    <property type="match status" value="1"/>
</dbReference>
<feature type="binding site" description="via carbamate group" evidence="9">
    <location>
        <position position="97"/>
    </location>
    <ligand>
        <name>Zn(2+)</name>
        <dbReference type="ChEBI" id="CHEBI:29105"/>
        <label>2</label>
    </ligand>
</feature>
<dbReference type="InterPro" id="IPR006680">
    <property type="entry name" value="Amidohydro-rel"/>
</dbReference>
<dbReference type="NCBIfam" id="TIGR00856">
    <property type="entry name" value="pyrC_dimer"/>
    <property type="match status" value="1"/>
</dbReference>
<proteinExistence type="inferred from homology"/>
<feature type="binding site" description="via carbamate group" evidence="9">
    <location>
        <position position="97"/>
    </location>
    <ligand>
        <name>Zn(2+)</name>
        <dbReference type="ChEBI" id="CHEBI:29105"/>
        <label>1</label>
    </ligand>
</feature>
<organism evidence="11 12">
    <name type="scientific">Arcobacter aquimarinus</name>
    <dbReference type="NCBI Taxonomy" id="1315211"/>
    <lineage>
        <taxon>Bacteria</taxon>
        <taxon>Pseudomonadati</taxon>
        <taxon>Campylobacterota</taxon>
        <taxon>Epsilonproteobacteria</taxon>
        <taxon>Campylobacterales</taxon>
        <taxon>Arcobacteraceae</taxon>
        <taxon>Arcobacter</taxon>
    </lineage>
</organism>
<name>A0AAE7B4P7_9BACT</name>
<feature type="binding site" evidence="9">
    <location>
        <position position="41"/>
    </location>
    <ligand>
        <name>substrate</name>
    </ligand>
</feature>
<evidence type="ECO:0000256" key="2">
    <source>
        <dbReference type="ARBA" id="ARBA00004880"/>
    </source>
</evidence>
<dbReference type="Proteomes" id="UP000502065">
    <property type="component" value="Chromosome"/>
</dbReference>
<feature type="binding site" evidence="9">
    <location>
        <begin position="15"/>
        <end position="17"/>
    </location>
    <ligand>
        <name>substrate</name>
    </ligand>
</feature>
<dbReference type="AlphaFoldDB" id="A0AAE7B4P7"/>
<gene>
    <name evidence="9" type="primary">pyrC</name>
    <name evidence="11" type="ORF">AAQM_0757</name>
</gene>
<dbReference type="Pfam" id="PF04909">
    <property type="entry name" value="Amidohydro_2"/>
    <property type="match status" value="1"/>
</dbReference>
<feature type="binding site" evidence="9">
    <location>
        <position position="170"/>
    </location>
    <ligand>
        <name>Zn(2+)</name>
        <dbReference type="ChEBI" id="CHEBI:29105"/>
        <label>2</label>
    </ligand>
</feature>
<dbReference type="InterPro" id="IPR004721">
    <property type="entry name" value="DHOdimr"/>
</dbReference>
<dbReference type="KEGG" id="aaqi:AAQM_0757"/>
<dbReference type="InterPro" id="IPR002195">
    <property type="entry name" value="Dihydroorotase_CS"/>
</dbReference>
<dbReference type="GO" id="GO:0008270">
    <property type="term" value="F:zinc ion binding"/>
    <property type="evidence" value="ECO:0007669"/>
    <property type="project" value="UniProtKB-UniRule"/>
</dbReference>
<dbReference type="InterPro" id="IPR032466">
    <property type="entry name" value="Metal_Hydrolase"/>
</dbReference>
<evidence type="ECO:0000313" key="12">
    <source>
        <dbReference type="Proteomes" id="UP000502065"/>
    </source>
</evidence>
<dbReference type="HAMAP" id="MF_00219">
    <property type="entry name" value="PyrC_classII"/>
    <property type="match status" value="1"/>
</dbReference>
<sequence length="338" mass="38264">MEKFIINSALDMHLHLRDDDMLKLVGPLTSKSFAGALVMPNLLPPITTKEALLSYKQRIKEACKQDEDFTPYVTIFFQVDYSYSFLEDIKDEIIAVKLYPFGVTTNSETGVSSMDVEILRPTLESMSKLGIPLCVHGETKGFVMDREKEFLPIYESLAINFPNLKIIMEHISTKEAINLLDKYDNLYATVTVHHLLLTLDDVAGGMLNPHNFCKPIVKRYEDRAALQEIVLQAHPKIMFGSDSAPHQKNNKECHHGAAGVFNSPIALQLLAELFEKNGKLDNLNTFVSLNAQRIYNLKPISKPITLIKKDFIVPDVYSYKNEQVVPMFADKTLAWSIK</sequence>
<keyword evidence="5 9" id="KW-0479">Metal-binding</keyword>
<evidence type="ECO:0000256" key="4">
    <source>
        <dbReference type="ARBA" id="ARBA00012860"/>
    </source>
</evidence>
<comment type="similarity">
    <text evidence="3 9">Belongs to the metallo-dependent hydrolases superfamily. DHOase family. Class II DHOase subfamily.</text>
</comment>
<comment type="catalytic activity">
    <reaction evidence="9">
        <text>(S)-dihydroorotate + H2O = N-carbamoyl-L-aspartate + H(+)</text>
        <dbReference type="Rhea" id="RHEA:24296"/>
        <dbReference type="ChEBI" id="CHEBI:15377"/>
        <dbReference type="ChEBI" id="CHEBI:15378"/>
        <dbReference type="ChEBI" id="CHEBI:30864"/>
        <dbReference type="ChEBI" id="CHEBI:32814"/>
        <dbReference type="EC" id="3.5.2.3"/>
    </reaction>
</comment>
<evidence type="ECO:0000259" key="10">
    <source>
        <dbReference type="Pfam" id="PF04909"/>
    </source>
</evidence>
<evidence type="ECO:0000313" key="11">
    <source>
        <dbReference type="EMBL" id="QKE25520.1"/>
    </source>
</evidence>
<feature type="binding site" evidence="9">
    <location>
        <position position="136"/>
    </location>
    <ligand>
        <name>substrate</name>
    </ligand>
</feature>
<comment type="subunit">
    <text evidence="9">Homodimer.</text>
</comment>
<evidence type="ECO:0000256" key="5">
    <source>
        <dbReference type="ARBA" id="ARBA00022723"/>
    </source>
</evidence>
<dbReference type="EMBL" id="CP030944">
    <property type="protein sequence ID" value="QKE25520.1"/>
    <property type="molecule type" value="Genomic_DNA"/>
</dbReference>
<accession>A0AAE7B4P7</accession>
<keyword evidence="8 9" id="KW-0665">Pyrimidine biosynthesis</keyword>
<protein>
    <recommendedName>
        <fullName evidence="4 9">Dihydroorotase</fullName>
        <shortName evidence="9">DHOase</shortName>
        <ecNumber evidence="4 9">3.5.2.3</ecNumber>
    </recommendedName>
</protein>
<evidence type="ECO:0000256" key="6">
    <source>
        <dbReference type="ARBA" id="ARBA00022801"/>
    </source>
</evidence>
<feature type="binding site" evidence="9">
    <location>
        <position position="13"/>
    </location>
    <ligand>
        <name>Zn(2+)</name>
        <dbReference type="ChEBI" id="CHEBI:29105"/>
        <label>1</label>
    </ligand>
</feature>
<dbReference type="GO" id="GO:0006207">
    <property type="term" value="P:'de novo' pyrimidine nucleobase biosynthetic process"/>
    <property type="evidence" value="ECO:0007669"/>
    <property type="project" value="TreeGrafter"/>
</dbReference>
<dbReference type="PIRSF" id="PIRSF001237">
    <property type="entry name" value="DHOdimr"/>
    <property type="match status" value="1"/>
</dbReference>
<dbReference type="GO" id="GO:0004151">
    <property type="term" value="F:dihydroorotase activity"/>
    <property type="evidence" value="ECO:0007669"/>
    <property type="project" value="UniProtKB-UniRule"/>
</dbReference>
<feature type="domain" description="Amidohydrolase-related" evidence="10">
    <location>
        <begin position="116"/>
        <end position="277"/>
    </location>
</feature>
<dbReference type="Gene3D" id="3.20.20.140">
    <property type="entry name" value="Metal-dependent hydrolases"/>
    <property type="match status" value="1"/>
</dbReference>
<dbReference type="GO" id="GO:0005829">
    <property type="term" value="C:cytosol"/>
    <property type="evidence" value="ECO:0007669"/>
    <property type="project" value="TreeGrafter"/>
</dbReference>
<feature type="active site" evidence="9">
    <location>
        <position position="242"/>
    </location>
</feature>
<feature type="binding site" evidence="9">
    <location>
        <position position="242"/>
    </location>
    <ligand>
        <name>Zn(2+)</name>
        <dbReference type="ChEBI" id="CHEBI:29105"/>
        <label>1</label>
    </ligand>
</feature>
<feature type="binding site" evidence="9">
    <location>
        <position position="15"/>
    </location>
    <ligand>
        <name>Zn(2+)</name>
        <dbReference type="ChEBI" id="CHEBI:29105"/>
        <label>1</label>
    </ligand>
</feature>
<feature type="binding site" evidence="9">
    <location>
        <position position="258"/>
    </location>
    <ligand>
        <name>substrate</name>
    </ligand>
</feature>
<dbReference type="GO" id="GO:0044205">
    <property type="term" value="P:'de novo' UMP biosynthetic process"/>
    <property type="evidence" value="ECO:0007669"/>
    <property type="project" value="UniProtKB-UniRule"/>
</dbReference>
<evidence type="ECO:0000256" key="9">
    <source>
        <dbReference type="HAMAP-Rule" id="MF_00219"/>
    </source>
</evidence>